<keyword evidence="2" id="KW-0812">Transmembrane</keyword>
<reference evidence="4 5" key="1">
    <citation type="submission" date="2019-03" db="EMBL/GenBank/DDBJ databases">
        <title>Genomic Encyclopedia of Type Strains, Phase IV (KMG-IV): sequencing the most valuable type-strain genomes for metagenomic binning, comparative biology and taxonomic classification.</title>
        <authorList>
            <person name="Goeker M."/>
        </authorList>
    </citation>
    <scope>NUCLEOTIDE SEQUENCE [LARGE SCALE GENOMIC DNA]</scope>
    <source>
        <strain evidence="4 5">DSM 45934</strain>
    </source>
</reference>
<feature type="transmembrane region" description="Helical" evidence="2">
    <location>
        <begin position="57"/>
        <end position="84"/>
    </location>
</feature>
<comment type="caution">
    <text evidence="4">The sequence shown here is derived from an EMBL/GenBank/DDBJ whole genome shotgun (WGS) entry which is preliminary data.</text>
</comment>
<dbReference type="InterPro" id="IPR002656">
    <property type="entry name" value="Acyl_transf_3_dom"/>
</dbReference>
<feature type="domain" description="Acyltransferase 3" evidence="3">
    <location>
        <begin position="10"/>
        <end position="340"/>
    </location>
</feature>
<dbReference type="GO" id="GO:0016020">
    <property type="term" value="C:membrane"/>
    <property type="evidence" value="ECO:0007669"/>
    <property type="project" value="TreeGrafter"/>
</dbReference>
<dbReference type="InterPro" id="IPR050879">
    <property type="entry name" value="Acyltransferase_3"/>
</dbReference>
<evidence type="ECO:0000256" key="2">
    <source>
        <dbReference type="SAM" id="Phobius"/>
    </source>
</evidence>
<feature type="transmembrane region" description="Helical" evidence="2">
    <location>
        <begin position="206"/>
        <end position="228"/>
    </location>
</feature>
<evidence type="ECO:0000256" key="1">
    <source>
        <dbReference type="SAM" id="MobiDB-lite"/>
    </source>
</evidence>
<dbReference type="GO" id="GO:0016747">
    <property type="term" value="F:acyltransferase activity, transferring groups other than amino-acyl groups"/>
    <property type="evidence" value="ECO:0007669"/>
    <property type="project" value="InterPro"/>
</dbReference>
<dbReference type="EMBL" id="SLWS01000008">
    <property type="protein sequence ID" value="TCO54947.1"/>
    <property type="molecule type" value="Genomic_DNA"/>
</dbReference>
<feature type="transmembrane region" description="Helical" evidence="2">
    <location>
        <begin position="339"/>
        <end position="361"/>
    </location>
</feature>
<dbReference type="Proteomes" id="UP000295680">
    <property type="component" value="Unassembled WGS sequence"/>
</dbReference>
<feature type="transmembrane region" description="Helical" evidence="2">
    <location>
        <begin position="175"/>
        <end position="194"/>
    </location>
</feature>
<dbReference type="Pfam" id="PF01757">
    <property type="entry name" value="Acyl_transf_3"/>
    <property type="match status" value="1"/>
</dbReference>
<feature type="transmembrane region" description="Helical" evidence="2">
    <location>
        <begin position="235"/>
        <end position="254"/>
    </location>
</feature>
<feature type="transmembrane region" description="Helical" evidence="2">
    <location>
        <begin position="266"/>
        <end position="287"/>
    </location>
</feature>
<keyword evidence="2" id="KW-1133">Transmembrane helix</keyword>
<feature type="transmembrane region" description="Helical" evidence="2">
    <location>
        <begin position="96"/>
        <end position="114"/>
    </location>
</feature>
<dbReference type="AlphaFoldDB" id="A0A4R2J9M9"/>
<evidence type="ECO:0000259" key="3">
    <source>
        <dbReference type="Pfam" id="PF01757"/>
    </source>
</evidence>
<organism evidence="4 5">
    <name type="scientific">Actinocrispum wychmicini</name>
    <dbReference type="NCBI Taxonomy" id="1213861"/>
    <lineage>
        <taxon>Bacteria</taxon>
        <taxon>Bacillati</taxon>
        <taxon>Actinomycetota</taxon>
        <taxon>Actinomycetes</taxon>
        <taxon>Pseudonocardiales</taxon>
        <taxon>Pseudonocardiaceae</taxon>
        <taxon>Actinocrispum</taxon>
    </lineage>
</organism>
<feature type="transmembrane region" description="Helical" evidence="2">
    <location>
        <begin position="145"/>
        <end position="163"/>
    </location>
</feature>
<dbReference type="GO" id="GO:0000271">
    <property type="term" value="P:polysaccharide biosynthetic process"/>
    <property type="evidence" value="ECO:0007669"/>
    <property type="project" value="TreeGrafter"/>
</dbReference>
<keyword evidence="5" id="KW-1185">Reference proteome</keyword>
<protein>
    <submittedName>
        <fullName evidence="4">Peptidoglycan/LPS O-acetylase OafA/YrhL</fullName>
    </submittedName>
</protein>
<gene>
    <name evidence="4" type="ORF">EV192_108235</name>
</gene>
<feature type="region of interest" description="Disordered" evidence="1">
    <location>
        <begin position="383"/>
        <end position="409"/>
    </location>
</feature>
<evidence type="ECO:0000313" key="4">
    <source>
        <dbReference type="EMBL" id="TCO54947.1"/>
    </source>
</evidence>
<accession>A0A4R2J9M9</accession>
<dbReference type="OrthoDB" id="5242306at2"/>
<dbReference type="PANTHER" id="PTHR23028:SF53">
    <property type="entry name" value="ACYL_TRANSF_3 DOMAIN-CONTAINING PROTEIN"/>
    <property type="match status" value="1"/>
</dbReference>
<dbReference type="PANTHER" id="PTHR23028">
    <property type="entry name" value="ACETYLTRANSFERASE"/>
    <property type="match status" value="1"/>
</dbReference>
<keyword evidence="2" id="KW-0472">Membrane</keyword>
<dbReference type="RefSeq" id="WP_132122728.1">
    <property type="nucleotide sequence ID" value="NZ_SLWS01000008.1"/>
</dbReference>
<evidence type="ECO:0000313" key="5">
    <source>
        <dbReference type="Proteomes" id="UP000295680"/>
    </source>
</evidence>
<proteinExistence type="predicted"/>
<name>A0A4R2J9M9_9PSEU</name>
<feature type="transmembrane region" description="Helical" evidence="2">
    <location>
        <begin position="307"/>
        <end position="327"/>
    </location>
</feature>
<sequence>MRSSNRGYMASVDHLRAFAAVLVVAYHGTQLLSVGIHRGDIEFKPGQDWLYSHNPILTVLFEGHTAVALFMVLSGFIFTVGTLGQDVSWPRFMANRLFRIYPMFVVLLMVGYATQPQAFQFLSLLQTITGFGNYQGSADLGSVSTMFWAIGVEMQFYLIFPLLNRILSRLGIGTFLRLFLAIIVIRGLAWGVRYTTAGDPHMTQMMYLNITGRIDQFLLGMIAAWLYIHHRTKFAGWWKLGVSVGAVIFALWYFNQVHGFMSDSSWRLAWVDVEGLGWAAVVVTYVATSKSTGRISTLFAKLGERSYSMYLIHFMVIWILLSCGAWITIPGLPPAYDAMITTALYVLPVVIGISMLTYSGVEVPFLKMRIKYLRPAPTAAIPGHQHPEAGKQTSAEPIAVGVGEGKGAE</sequence>